<proteinExistence type="predicted"/>
<reference evidence="1" key="1">
    <citation type="submission" date="2020-03" db="EMBL/GenBank/DDBJ databases">
        <title>Comparative analysis of multidrug resistant Escherichia coli ST216 isolates from silver gulls in Australia.</title>
        <authorList>
            <person name="Tarabai H."/>
            <person name="Wyrsch E.R."/>
            <person name="Bitar I."/>
            <person name="Djordjevic S.P."/>
            <person name="Dolejska M."/>
        </authorList>
    </citation>
    <scope>NUCLEOTIDE SEQUENCE</scope>
    <source>
        <strain evidence="1">CE1537</strain>
        <plasmid evidence="1">pCE1537-E</plasmid>
    </source>
</reference>
<sequence length="37" mass="4054">MVQENLQTVGTSHLINIAFMSEIGKVDGSNRTGKFDD</sequence>
<evidence type="ECO:0000313" key="1">
    <source>
        <dbReference type="EMBL" id="QQA03426.1"/>
    </source>
</evidence>
<dbReference type="EMBL" id="MT162143">
    <property type="protein sequence ID" value="QQA03426.1"/>
    <property type="molecule type" value="Genomic_DNA"/>
</dbReference>
<dbReference type="AlphaFoldDB" id="A0A7T3V7I9"/>
<protein>
    <submittedName>
        <fullName evidence="1">Uncharacterized protein</fullName>
    </submittedName>
</protein>
<keyword evidence="1" id="KW-0614">Plasmid</keyword>
<organism evidence="1">
    <name type="scientific">Escherichia coli</name>
    <dbReference type="NCBI Taxonomy" id="562"/>
    <lineage>
        <taxon>Bacteria</taxon>
        <taxon>Pseudomonadati</taxon>
        <taxon>Pseudomonadota</taxon>
        <taxon>Gammaproteobacteria</taxon>
        <taxon>Enterobacterales</taxon>
        <taxon>Enterobacteriaceae</taxon>
        <taxon>Escherichia</taxon>
    </lineage>
</organism>
<name>A0A7T3V7I9_ECOLX</name>
<accession>A0A7T3V7I9</accession>
<geneLocation type="plasmid" evidence="1">
    <name>pCE1537-E</name>
</geneLocation>